<evidence type="ECO:0000313" key="3">
    <source>
        <dbReference type="Proteomes" id="UP000777482"/>
    </source>
</evidence>
<feature type="region of interest" description="Disordered" evidence="1">
    <location>
        <begin position="624"/>
        <end position="850"/>
    </location>
</feature>
<feature type="region of interest" description="Disordered" evidence="1">
    <location>
        <begin position="1"/>
        <end position="46"/>
    </location>
</feature>
<dbReference type="PANTHER" id="PTHR32428:SF2">
    <property type="entry name" value="TARGET OF RAPAMYCIN COMPLEX 2 SUBUNIT BIT61-RELATED"/>
    <property type="match status" value="1"/>
</dbReference>
<feature type="compositionally biased region" description="Polar residues" evidence="1">
    <location>
        <begin position="657"/>
        <end position="673"/>
    </location>
</feature>
<dbReference type="EMBL" id="PUHQ01000073">
    <property type="protein sequence ID" value="KAG0657944.1"/>
    <property type="molecule type" value="Genomic_DNA"/>
</dbReference>
<dbReference type="Proteomes" id="UP000777482">
    <property type="component" value="Unassembled WGS sequence"/>
</dbReference>
<feature type="region of interest" description="Disordered" evidence="1">
    <location>
        <begin position="291"/>
        <end position="310"/>
    </location>
</feature>
<feature type="compositionally biased region" description="Low complexity" evidence="1">
    <location>
        <begin position="756"/>
        <end position="769"/>
    </location>
</feature>
<feature type="region of interest" description="Disordered" evidence="1">
    <location>
        <begin position="59"/>
        <end position="101"/>
    </location>
</feature>
<feature type="region of interest" description="Disordered" evidence="1">
    <location>
        <begin position="550"/>
        <end position="611"/>
    </location>
</feature>
<evidence type="ECO:0000313" key="2">
    <source>
        <dbReference type="EMBL" id="KAG0657944.1"/>
    </source>
</evidence>
<dbReference type="AlphaFoldDB" id="A0A9P6VWP9"/>
<reference evidence="2 3" key="1">
    <citation type="submission" date="2020-11" db="EMBL/GenBank/DDBJ databases">
        <title>Kefir isolates.</title>
        <authorList>
            <person name="Marcisauskas S."/>
            <person name="Kim Y."/>
            <person name="Blasche S."/>
        </authorList>
    </citation>
    <scope>NUCLEOTIDE SEQUENCE [LARGE SCALE GENOMIC DNA]</scope>
    <source>
        <strain evidence="2 3">KR</strain>
    </source>
</reference>
<name>A0A9P6VWP9_RHOMI</name>
<sequence>MQGVRPPEAAPAPTRSSAFQVDRSKSTTTAAAYARPDSHTAHKHGFGDALTRAANLLAPHRKKSTGPTPFPAPDSYPSTDSIAGANNGATGAKGPGGPLSRTSTFRLRNPIVSSAATAPTAGGPQLRALESYNARNVAAALDPPTLQSRQTDDVWQQVCIRVLPLFNGEGIRGFIEDLNDLVLTHVQRTFLRCQSSRPAFAPTNPSLNMSSLVTGLITADLTDLIRIGLVTLSNKLSPPMTSSTTRPISDDKLLARLNEIWLFFFTGVLPHLEGVFWVLRSDDRLRAAVGESEAGRTTGSDGSGTPYGAQGFADTRIDVRRIALIEFRDCIVHPEMDRLVQIFASFYPPPPTTATSSNGQYGRPTEGFESRASTRPPSVSQNYSDANDSPHPSLAKNPCRRSRSPPPLHSAAFPPPDRPGPSQRHQSSPARLSPNPEYIPSFEPRSPGMRSASGGSQFRLPRRTASHSSTSGFPRPFENPTMGGGSDGSAVIGRDDGMLAQTPAEAQALARRRQMIAILASLLTADDRQAEMDELVRLLRPVYNARYRRARRAPPDEEEDQSRDHDRGGGNGHYEEEESGARTYGEQDARRRSSTATPPPAAAGADSSGAVTSLTASPVMLSQELHDPVPDSNSHLSPFPVQSPQNGRLGVAALVDGTSSQISARQRSRTMNSLDEEQPDGHHNNKVASRSPRLSDGQAHDDSQISRSQRHSIDVPTASAAAAAAAGGGGPARIPSSTSLRSGKKTRRLSFRPWLGRSNSAASSSATSIDGGGASSLAAATEDGTTGDSGAASLTPGTVEGDRLRRGLLRRNSSRRTSDLSSMVPQLGVGYGQLAEDPAADEETDWRERH</sequence>
<keyword evidence="3" id="KW-1185">Reference proteome</keyword>
<organism evidence="2 3">
    <name type="scientific">Rhodotorula mucilaginosa</name>
    <name type="common">Yeast</name>
    <name type="synonym">Rhodotorula rubra</name>
    <dbReference type="NCBI Taxonomy" id="5537"/>
    <lineage>
        <taxon>Eukaryota</taxon>
        <taxon>Fungi</taxon>
        <taxon>Dikarya</taxon>
        <taxon>Basidiomycota</taxon>
        <taxon>Pucciniomycotina</taxon>
        <taxon>Microbotryomycetes</taxon>
        <taxon>Sporidiobolales</taxon>
        <taxon>Sporidiobolaceae</taxon>
        <taxon>Rhodotorula</taxon>
    </lineage>
</organism>
<feature type="region of interest" description="Disordered" evidence="1">
    <location>
        <begin position="351"/>
        <end position="494"/>
    </location>
</feature>
<dbReference type="GO" id="GO:0038203">
    <property type="term" value="P:TORC2 signaling"/>
    <property type="evidence" value="ECO:0007669"/>
    <property type="project" value="TreeGrafter"/>
</dbReference>
<dbReference type="OrthoDB" id="2290221at2759"/>
<dbReference type="PANTHER" id="PTHR32428">
    <property type="entry name" value="TARGET OF RAPAMYCIN COMPLEX 2 SUBUNIT BIT61-RELATED"/>
    <property type="match status" value="1"/>
</dbReference>
<comment type="caution">
    <text evidence="2">The sequence shown here is derived from an EMBL/GenBank/DDBJ whole genome shotgun (WGS) entry which is preliminary data.</text>
</comment>
<feature type="compositionally biased region" description="Low complexity" evidence="1">
    <location>
        <begin position="602"/>
        <end position="611"/>
    </location>
</feature>
<protein>
    <recommendedName>
        <fullName evidence="4">HbrB-like protein</fullName>
    </recommendedName>
</protein>
<accession>A0A9P6VWP9</accession>
<feature type="compositionally biased region" description="Acidic residues" evidence="1">
    <location>
        <begin position="838"/>
        <end position="850"/>
    </location>
</feature>
<gene>
    <name evidence="2" type="ORF">C6P46_006116</name>
</gene>
<feature type="compositionally biased region" description="Polar residues" evidence="1">
    <location>
        <begin position="631"/>
        <end position="646"/>
    </location>
</feature>
<dbReference type="InterPro" id="IPR013745">
    <property type="entry name" value="Bit61/PRR5"/>
</dbReference>
<evidence type="ECO:0008006" key="4">
    <source>
        <dbReference type="Google" id="ProtNLM"/>
    </source>
</evidence>
<dbReference type="Pfam" id="PF08539">
    <property type="entry name" value="HbrB"/>
    <property type="match status" value="1"/>
</dbReference>
<dbReference type="GO" id="GO:0031932">
    <property type="term" value="C:TORC2 complex"/>
    <property type="evidence" value="ECO:0007669"/>
    <property type="project" value="TreeGrafter"/>
</dbReference>
<feature type="compositionally biased region" description="Polar residues" evidence="1">
    <location>
        <begin position="371"/>
        <end position="387"/>
    </location>
</feature>
<feature type="compositionally biased region" description="Pro residues" evidence="1">
    <location>
        <begin position="404"/>
        <end position="419"/>
    </location>
</feature>
<evidence type="ECO:0000256" key="1">
    <source>
        <dbReference type="SAM" id="MobiDB-lite"/>
    </source>
</evidence>
<proteinExistence type="predicted"/>